<dbReference type="GO" id="GO:0005930">
    <property type="term" value="C:axoneme"/>
    <property type="evidence" value="ECO:0007669"/>
    <property type="project" value="TreeGrafter"/>
</dbReference>
<feature type="domain" description="IFT80/172/WDR35 TPR" evidence="10">
    <location>
        <begin position="630"/>
        <end position="753"/>
    </location>
</feature>
<evidence type="ECO:0000259" key="11">
    <source>
        <dbReference type="Pfam" id="PF24762"/>
    </source>
</evidence>
<dbReference type="EMBL" id="ATMH01009295">
    <property type="protein sequence ID" value="EPY19790.1"/>
    <property type="molecule type" value="Genomic_DNA"/>
</dbReference>
<reference evidence="12 13" key="1">
    <citation type="journal article" date="2013" name="PLoS ONE">
        <title>Predicting the Proteins of Angomonas deanei, Strigomonas culicis and Their Respective Endosymbionts Reveals New Aspects of the Trypanosomatidae Family.</title>
        <authorList>
            <person name="Motta M.C."/>
            <person name="Martins A.C."/>
            <person name="de Souza S.S."/>
            <person name="Catta-Preta C.M."/>
            <person name="Silva R."/>
            <person name="Klein C.C."/>
            <person name="de Almeida L.G."/>
            <person name="de Lima Cunha O."/>
            <person name="Ciapina L.P."/>
            <person name="Brocchi M."/>
            <person name="Colabardini A.C."/>
            <person name="de Araujo Lima B."/>
            <person name="Machado C.R."/>
            <person name="de Almeida Soares C.M."/>
            <person name="Probst C.M."/>
            <person name="de Menezes C.B."/>
            <person name="Thompson C.E."/>
            <person name="Bartholomeu D.C."/>
            <person name="Gradia D.F."/>
            <person name="Pavoni D.P."/>
            <person name="Grisard E.C."/>
            <person name="Fantinatti-Garboggini F."/>
            <person name="Marchini F.K."/>
            <person name="Rodrigues-Luiz G.F."/>
            <person name="Wagner G."/>
            <person name="Goldman G.H."/>
            <person name="Fietto J.L."/>
            <person name="Elias M.C."/>
            <person name="Goldman M.H."/>
            <person name="Sagot M.F."/>
            <person name="Pereira M."/>
            <person name="Stoco P.H."/>
            <person name="de Mendonca-Neto R.P."/>
            <person name="Teixeira S.M."/>
            <person name="Maciel T.E."/>
            <person name="de Oliveira Mendes T.A."/>
            <person name="Urmenyi T.P."/>
            <person name="de Souza W."/>
            <person name="Schenkman S."/>
            <person name="de Vasconcelos A.T."/>
        </authorList>
    </citation>
    <scope>NUCLEOTIDE SEQUENCE [LARGE SCALE GENOMIC DNA]</scope>
</reference>
<evidence type="ECO:0000256" key="6">
    <source>
        <dbReference type="ARBA" id="ARBA00023069"/>
    </source>
</evidence>
<feature type="compositionally biased region" description="Basic residues" evidence="9">
    <location>
        <begin position="1613"/>
        <end position="1629"/>
    </location>
</feature>
<protein>
    <submittedName>
        <fullName evidence="12">Intraflagellar transport 172</fullName>
    </submittedName>
</protein>
<dbReference type="InterPro" id="IPR015943">
    <property type="entry name" value="WD40/YVTN_repeat-like_dom_sf"/>
</dbReference>
<dbReference type="Gene3D" id="1.25.40.470">
    <property type="match status" value="2"/>
</dbReference>
<accession>S9V9X5</accession>
<feature type="region of interest" description="Disordered" evidence="9">
    <location>
        <begin position="1613"/>
        <end position="1735"/>
    </location>
</feature>
<dbReference type="SUPFAM" id="SSF48452">
    <property type="entry name" value="TPR-like"/>
    <property type="match status" value="1"/>
</dbReference>
<dbReference type="Proteomes" id="UP000015354">
    <property type="component" value="Unassembled WGS sequence"/>
</dbReference>
<dbReference type="PANTHER" id="PTHR15722">
    <property type="entry name" value="IFT140/172-RELATED"/>
    <property type="match status" value="1"/>
</dbReference>
<gene>
    <name evidence="12" type="ORF">STCU_09295</name>
</gene>
<evidence type="ECO:0000259" key="10">
    <source>
        <dbReference type="Pfam" id="PF23387"/>
    </source>
</evidence>
<dbReference type="Gene3D" id="2.130.10.10">
    <property type="entry name" value="YVTN repeat-like/Quinoprotein amine dehydrogenase"/>
    <property type="match status" value="2"/>
</dbReference>
<evidence type="ECO:0000256" key="9">
    <source>
        <dbReference type="SAM" id="MobiDB-lite"/>
    </source>
</evidence>
<dbReference type="InterPro" id="IPR011990">
    <property type="entry name" value="TPR-like_helical_dom_sf"/>
</dbReference>
<keyword evidence="7" id="KW-0966">Cell projection</keyword>
<evidence type="ECO:0000256" key="7">
    <source>
        <dbReference type="ARBA" id="ARBA00023273"/>
    </source>
</evidence>
<evidence type="ECO:0000256" key="4">
    <source>
        <dbReference type="ARBA" id="ARBA00022737"/>
    </source>
</evidence>
<feature type="compositionally biased region" description="Gly residues" evidence="9">
    <location>
        <begin position="1644"/>
        <end position="1654"/>
    </location>
</feature>
<dbReference type="GO" id="GO:0042073">
    <property type="term" value="P:intraciliary transport"/>
    <property type="evidence" value="ECO:0007669"/>
    <property type="project" value="TreeGrafter"/>
</dbReference>
<dbReference type="GO" id="GO:0036064">
    <property type="term" value="C:ciliary basal body"/>
    <property type="evidence" value="ECO:0007669"/>
    <property type="project" value="TreeGrafter"/>
</dbReference>
<feature type="domain" description="IF140/IFT172/WDR19 TPR" evidence="11">
    <location>
        <begin position="1047"/>
        <end position="1239"/>
    </location>
</feature>
<evidence type="ECO:0000256" key="8">
    <source>
        <dbReference type="ARBA" id="ARBA00038130"/>
    </source>
</evidence>
<evidence type="ECO:0000256" key="2">
    <source>
        <dbReference type="ARBA" id="ARBA00022473"/>
    </source>
</evidence>
<dbReference type="InterPro" id="IPR056157">
    <property type="entry name" value="TPR_IFT80_172_dom"/>
</dbReference>
<keyword evidence="12" id="KW-0282">Flagellum</keyword>
<keyword evidence="6" id="KW-0969">Cilium</keyword>
<evidence type="ECO:0000313" key="12">
    <source>
        <dbReference type="EMBL" id="EPY19790.1"/>
    </source>
</evidence>
<keyword evidence="3" id="KW-0853">WD repeat</keyword>
<comment type="caution">
    <text evidence="12">The sequence shown here is derived from an EMBL/GenBank/DDBJ whole genome shotgun (WGS) entry which is preliminary data.</text>
</comment>
<keyword evidence="13" id="KW-1185">Reference proteome</keyword>
<dbReference type="Pfam" id="PF00400">
    <property type="entry name" value="WD40"/>
    <property type="match status" value="1"/>
</dbReference>
<keyword evidence="2" id="KW-0217">Developmental protein</keyword>
<organism evidence="12 13">
    <name type="scientific">Strigomonas culicis</name>
    <dbReference type="NCBI Taxonomy" id="28005"/>
    <lineage>
        <taxon>Eukaryota</taxon>
        <taxon>Discoba</taxon>
        <taxon>Euglenozoa</taxon>
        <taxon>Kinetoplastea</taxon>
        <taxon>Metakinetoplastina</taxon>
        <taxon>Trypanosomatida</taxon>
        <taxon>Trypanosomatidae</taxon>
        <taxon>Strigomonadinae</taxon>
        <taxon>Strigomonas</taxon>
    </lineage>
</organism>
<comment type="similarity">
    <text evidence="8">Belongs to the IFT172 family.</text>
</comment>
<proteinExistence type="inferred from homology"/>
<evidence type="ECO:0000256" key="1">
    <source>
        <dbReference type="ARBA" id="ARBA00004138"/>
    </source>
</evidence>
<name>S9V9X5_9TRYP</name>
<dbReference type="SMART" id="SM00320">
    <property type="entry name" value="WD40"/>
    <property type="match status" value="6"/>
</dbReference>
<dbReference type="PANTHER" id="PTHR15722:SF2">
    <property type="entry name" value="INTRAFLAGELLAR TRANSPORT PROTEIN 172 HOMOLOG"/>
    <property type="match status" value="1"/>
</dbReference>
<dbReference type="InterPro" id="IPR056168">
    <property type="entry name" value="TPR_IF140/IFT172/WDR19"/>
</dbReference>
<sequence length="1748" mass="196547">MQVKHCKSIVKSQNTVARTQAIACSPNSKVLAVADHTRCINLYDESGERRDKIPTRAADGKNSKSYVVTGLAFSPDSSCIAVAQSDNIVMIYRIGLEWGSKKSICNKFPQSSSVTCVAWPTATAQGVELIVFGTQEGKVKVGILKSKKSQSLYTHEHPCVSISQAGNKVISGHVDGTVYVYVFDSEDGSETAGCKRLFVHSCCPTVLSWGESICAAGSDGMVTFYSHRGQKQQTFQYSLKTEGELTAGAFNPSGQAMVVAGRDQLRMFDFNLHSKKWQEGEVIQLVNSYTVPQLAWRQDGSRLITGSFAGAVDLFDACLKRYRLRGAFEFTYVSHNQVIVKRLATGTRIVLRSYMGYEIQRVNVHQDRYLVAHTSTTLLVGDLISCKLSEVTWQLTGKETYVFENPNVCMIFTAGELCLIEYGKNTLLGTCRTEEHNAHRISVRVHDPDPESEVKDASRRVIAYLIDRETIQVDDLISGVSVARIAHTVKVDWLELNYQASKLLFRDKQHQLFLYDMVTQHRTTLLNYCTYVQWVPGSDVVVAQNRIELCVWYSISNPDRVAVVPIKGEVEGIERGNGKTEVIVDEGVNTVAYGLDESMIEFGTAMEEKNYIRACDLLDRVPLASETEGMWGTLAEVALQELKLKIAERCFAALGDVAKVTALQRINTLAARAAKESKGATDGYDHYTVQAELFMLNKDFKRAEQVYLEHGKVDDAIAMWEEMNRFKESVAIAEERNLEDVATRRARYFSWLMETGQYEKAGEIKEREGKHIDAINLYLRGGTPARAASVVNVNDLKPEQQLLEAIAAALFKAQVFERAGDFFEKLRMGDRALAAYKRGHIYSKAVEYAKANQPDLVPKLEEEWGNYLCSQKHVDQAISHFNEAGQPFKAVKAAINSRQWSKAADILESQGVGVREDGTLDPKVAGCYTTIARHYEEIHQYPDAEKYFIKGGAINDAVEMYSRAGMADHMYRVAQRHLDPAKLVELFLAQAKQLETKGDYAGAERIYLKVNEPDQAIVMYKRTRDFTNMIRLVQVYRPDYLLKTHLSLATQFEKESNFKTAEMHYVAAKEWGRAVNMYREREMWDDAVRVAKVHGGANASKQVVLSRAMVLDADEGIQLLLKFNLVEQGIDAAIEAFKFDLAQQWAQTAQPAKLPYVALKNAMHYEDQGDFRMAEEAFLKSGKPREAIDMYVHQHEFASAMRVAENYDPSAIPGVCAANGRVCFQQGNYREADSLFLRANAPEALLKLYLDARMFVEAQRITKEYCPEMQGEVAKRIALQSNDPQKAGVVLEENGEYQLAIDAYLGATPETVTDMNTLANLWVRAVRVAQKHQRNSLKEVMKSAVAKLKEHKRYVEAGKCLEDCEDYKGAITLYVQGKKFDMAESLAKRISPELEDFVKRAIVQDSIEGGHMRDAKVVEEMDPEAALKTYIANNDFPNALRMAKQKSTEEYRYTSGLEMQYYLKQGNVPEALLVLEREELDPDDFRFYGSWLELAHKLCVSYLPSEELDLTRVHRYLVRVWESMSASGQQPDDVSRARALTHAVHAHHLAKKMRQWQLPELALKLMLGLPRSGPVPAGRQGLLRCRHRCEAGGQDRHRLSVPQPRARYCRAHRRRRWRQHEHRQHRLRLHGLPEAVPPAQAADGAGGEDGGGQQLGADGVHREDRRSRGAQAAADKGPAEQRGDVRGRADVPGQRQHVPRVLRDRLPGARKGRRGQVQRLPAARQPGRLDKAPFRQQAVPVVREVGVA</sequence>
<dbReference type="Pfam" id="PF23387">
    <property type="entry name" value="TPR_IFT80_172"/>
    <property type="match status" value="1"/>
</dbReference>
<dbReference type="InterPro" id="IPR036322">
    <property type="entry name" value="WD40_repeat_dom_sf"/>
</dbReference>
<dbReference type="GO" id="GO:0030992">
    <property type="term" value="C:intraciliary transport particle B"/>
    <property type="evidence" value="ECO:0007669"/>
    <property type="project" value="TreeGrafter"/>
</dbReference>
<keyword evidence="5" id="KW-0802">TPR repeat</keyword>
<comment type="subcellular location">
    <subcellularLocation>
        <location evidence="1">Cell projection</location>
        <location evidence="1">Cilium</location>
    </subcellularLocation>
</comment>
<dbReference type="InterPro" id="IPR001680">
    <property type="entry name" value="WD40_rpt"/>
</dbReference>
<feature type="domain" description="IF140/IFT172/WDR19 TPR" evidence="11">
    <location>
        <begin position="858"/>
        <end position="1029"/>
    </location>
</feature>
<evidence type="ECO:0000256" key="5">
    <source>
        <dbReference type="ARBA" id="ARBA00022803"/>
    </source>
</evidence>
<dbReference type="SUPFAM" id="SSF50978">
    <property type="entry name" value="WD40 repeat-like"/>
    <property type="match status" value="1"/>
</dbReference>
<evidence type="ECO:0000256" key="3">
    <source>
        <dbReference type="ARBA" id="ARBA00022574"/>
    </source>
</evidence>
<evidence type="ECO:0000313" key="13">
    <source>
        <dbReference type="Proteomes" id="UP000015354"/>
    </source>
</evidence>
<feature type="compositionally biased region" description="Basic and acidic residues" evidence="9">
    <location>
        <begin position="1677"/>
        <end position="1689"/>
    </location>
</feature>
<dbReference type="Pfam" id="PF24762">
    <property type="entry name" value="TPR_IF140-IFT172"/>
    <property type="match status" value="2"/>
</dbReference>
<dbReference type="FunFam" id="1.25.40.470:FF:000022">
    <property type="entry name" value="Intraflagellar transport protein 172"/>
    <property type="match status" value="1"/>
</dbReference>
<keyword evidence="4" id="KW-0677">Repeat</keyword>
<dbReference type="OrthoDB" id="2186662at2759"/>